<dbReference type="AlphaFoldDB" id="A0A7Y9I354"/>
<proteinExistence type="predicted"/>
<dbReference type="RefSeq" id="WP_218871043.1">
    <property type="nucleotide sequence ID" value="NZ_JACCBU010000001.1"/>
</dbReference>
<dbReference type="PANTHER" id="PTHR33361:SF2">
    <property type="entry name" value="DUF885 DOMAIN-CONTAINING PROTEIN"/>
    <property type="match status" value="1"/>
</dbReference>
<sequence length="561" mass="63480">MTASSGDSALRRLYTDEWAWRTGELGHGSWRSTETDPFLPDVGPAAQERRQRRWEETLAAVREIDPATLSEAERTNQAVYANQLQTLINQQRFRTWEAPANADSSFWNDLIDRGRRPITDPDQADRWLSQLEHVPAYLEQQIENLGAGLARGFGPPKITMTGRETTARTVAEATDPAALPFVTTLDGVTGSRAESLRRQAIRLVEERVQPAFRGLVDYLTESYLPNLPESIAAVEIAGADYYAAQLREYTTLDLTPEEIHAIGLREVDKIRTEMRAIAEQTGFGGDVDALLAFMRSDDQFYVDEPRELLREAAWHAKKFDAVVHRYFGRVPRQRFAIIEVPPDLAPFYTFGRGGVDRYLLNTYGLRERPLYSLPALTLHEAAPGHAFQIPLALEQQDHPEFRRNDYLSAYGEGWALYTERLGVEMGMYETPYELMGMLGYQMWRAVRLVIDPGIHALGWSRERAQAFLRDNTAIGGHEVITEVDRYTAWPGQACAYYLGQLEILELRARAERELGEGFDLRNFHDQVLSLGSVPLQVLRAEIERFIARGGTSPYPASGLTQ</sequence>
<evidence type="ECO:0000313" key="1">
    <source>
        <dbReference type="EMBL" id="NYE69356.1"/>
    </source>
</evidence>
<dbReference type="Proteomes" id="UP000569914">
    <property type="component" value="Unassembled WGS sequence"/>
</dbReference>
<dbReference type="PANTHER" id="PTHR33361">
    <property type="entry name" value="GLR0591 PROTEIN"/>
    <property type="match status" value="1"/>
</dbReference>
<dbReference type="Pfam" id="PF05960">
    <property type="entry name" value="DUF885"/>
    <property type="match status" value="1"/>
</dbReference>
<name>A0A7Y9I354_9ACTN</name>
<gene>
    <name evidence="1" type="ORF">BKA15_000685</name>
</gene>
<dbReference type="InterPro" id="IPR010281">
    <property type="entry name" value="DUF885"/>
</dbReference>
<evidence type="ECO:0000313" key="2">
    <source>
        <dbReference type="Proteomes" id="UP000569914"/>
    </source>
</evidence>
<dbReference type="EMBL" id="JACCBU010000001">
    <property type="protein sequence ID" value="NYE69356.1"/>
    <property type="molecule type" value="Genomic_DNA"/>
</dbReference>
<reference evidence="1 2" key="1">
    <citation type="submission" date="2020-07" db="EMBL/GenBank/DDBJ databases">
        <title>Sequencing the genomes of 1000 actinobacteria strains.</title>
        <authorList>
            <person name="Klenk H.-P."/>
        </authorList>
    </citation>
    <scope>NUCLEOTIDE SEQUENCE [LARGE SCALE GENOMIC DNA]</scope>
    <source>
        <strain evidence="1 2">DSM 22083</strain>
    </source>
</reference>
<organism evidence="1 2">
    <name type="scientific">Microlunatus parietis</name>
    <dbReference type="NCBI Taxonomy" id="682979"/>
    <lineage>
        <taxon>Bacteria</taxon>
        <taxon>Bacillati</taxon>
        <taxon>Actinomycetota</taxon>
        <taxon>Actinomycetes</taxon>
        <taxon>Propionibacteriales</taxon>
        <taxon>Propionibacteriaceae</taxon>
        <taxon>Microlunatus</taxon>
    </lineage>
</organism>
<keyword evidence="2" id="KW-1185">Reference proteome</keyword>
<accession>A0A7Y9I354</accession>
<comment type="caution">
    <text evidence="1">The sequence shown here is derived from an EMBL/GenBank/DDBJ whole genome shotgun (WGS) entry which is preliminary data.</text>
</comment>
<protein>
    <submittedName>
        <fullName evidence="1">Uncharacterized protein (DUF885 family)</fullName>
    </submittedName>
</protein>